<comment type="caution">
    <text evidence="2">The sequence shown here is derived from an EMBL/GenBank/DDBJ whole genome shotgun (WGS) entry which is preliminary data.</text>
</comment>
<keyword evidence="3" id="KW-1185">Reference proteome</keyword>
<reference evidence="2" key="1">
    <citation type="submission" date="2020-02" db="EMBL/GenBank/DDBJ databases">
        <authorList>
            <person name="Palmer J.M."/>
        </authorList>
    </citation>
    <scope>NUCLEOTIDE SEQUENCE</scope>
    <source>
        <strain evidence="2">EPUS1.4</strain>
        <tissue evidence="2">Thallus</tissue>
    </source>
</reference>
<sequence length="222" mass="23894">MSSSPPTPPPPGPSGGRFNKAKAKSPVPRDSRVRALAARQAGAKPSSSGSEDDQQAARPRTPLPSPSKEGAGPSRGVASHTHLDTNVLTTPIAGLRIDMGGSTITMDQLPLWAKPLSRKDPVTGRAIAPRPRPLPLPPSADADPAIPDTMQSTGALLPDQEKYTIWYMTVTPSGSSPGRRPRRTILRKWNLPPLDPNTTAEEDRRIETLQYMRVLTTCWDGF</sequence>
<dbReference type="AlphaFoldDB" id="A0A8H7ARJ5"/>
<dbReference type="EMBL" id="JAACFV010000018">
    <property type="protein sequence ID" value="KAF7511672.1"/>
    <property type="molecule type" value="Genomic_DNA"/>
</dbReference>
<evidence type="ECO:0000313" key="3">
    <source>
        <dbReference type="Proteomes" id="UP000606974"/>
    </source>
</evidence>
<evidence type="ECO:0000313" key="2">
    <source>
        <dbReference type="EMBL" id="KAF7511672.1"/>
    </source>
</evidence>
<feature type="compositionally biased region" description="Pro residues" evidence="1">
    <location>
        <begin position="1"/>
        <end position="13"/>
    </location>
</feature>
<proteinExistence type="predicted"/>
<protein>
    <submittedName>
        <fullName evidence="2">Uncharacterized protein</fullName>
    </submittedName>
</protein>
<accession>A0A8H7ARJ5</accession>
<gene>
    <name evidence="2" type="ORF">GJ744_003835</name>
</gene>
<organism evidence="2 3">
    <name type="scientific">Endocarpon pusillum</name>
    <dbReference type="NCBI Taxonomy" id="364733"/>
    <lineage>
        <taxon>Eukaryota</taxon>
        <taxon>Fungi</taxon>
        <taxon>Dikarya</taxon>
        <taxon>Ascomycota</taxon>
        <taxon>Pezizomycotina</taxon>
        <taxon>Eurotiomycetes</taxon>
        <taxon>Chaetothyriomycetidae</taxon>
        <taxon>Verrucariales</taxon>
        <taxon>Verrucariaceae</taxon>
        <taxon>Endocarpon</taxon>
    </lineage>
</organism>
<feature type="region of interest" description="Disordered" evidence="1">
    <location>
        <begin position="1"/>
        <end position="83"/>
    </location>
</feature>
<dbReference type="Proteomes" id="UP000606974">
    <property type="component" value="Unassembled WGS sequence"/>
</dbReference>
<name>A0A8H7ARJ5_9EURO</name>
<evidence type="ECO:0000256" key="1">
    <source>
        <dbReference type="SAM" id="MobiDB-lite"/>
    </source>
</evidence>